<dbReference type="Proteomes" id="UP000029661">
    <property type="component" value="Chromosome"/>
</dbReference>
<dbReference type="STRING" id="2162.BRM9_1432"/>
<dbReference type="KEGG" id="mfc:BRM9_1432"/>
<evidence type="ECO:0000313" key="3">
    <source>
        <dbReference type="EMBL" id="MBF4474650.1"/>
    </source>
</evidence>
<gene>
    <name evidence="1" type="ORF">BRM9_1432</name>
    <name evidence="2" type="ORF">DSM1535_2132</name>
    <name evidence="3" type="ORF">ISP06_04140</name>
</gene>
<name>A0A089ZBR3_METFO</name>
<accession>A0A089ZBR3</accession>
<protein>
    <recommendedName>
        <fullName evidence="5">PepSY domain-containing protein</fullName>
    </recommendedName>
</protein>
<dbReference type="AlphaFoldDB" id="A0A089ZBR3"/>
<evidence type="ECO:0000313" key="1">
    <source>
        <dbReference type="EMBL" id="AIS32246.1"/>
    </source>
</evidence>
<organism evidence="1 4">
    <name type="scientific">Methanobacterium formicicum</name>
    <dbReference type="NCBI Taxonomy" id="2162"/>
    <lineage>
        <taxon>Archaea</taxon>
        <taxon>Methanobacteriati</taxon>
        <taxon>Methanobacteriota</taxon>
        <taxon>Methanomada group</taxon>
        <taxon>Methanobacteria</taxon>
        <taxon>Methanobacteriales</taxon>
        <taxon>Methanobacteriaceae</taxon>
        <taxon>Methanobacterium</taxon>
    </lineage>
</organism>
<dbReference type="Proteomes" id="UP000606900">
    <property type="component" value="Unassembled WGS sequence"/>
</dbReference>
<dbReference type="RefSeq" id="WP_048073483.1">
    <property type="nucleotide sequence ID" value="NZ_CP006933.1"/>
</dbReference>
<evidence type="ECO:0000313" key="2">
    <source>
        <dbReference type="EMBL" id="CEA14454.1"/>
    </source>
</evidence>
<proteinExistence type="predicted"/>
<dbReference type="GeneID" id="24792595"/>
<dbReference type="KEGG" id="mfi:DSM1535_2132"/>
<dbReference type="EMBL" id="CP006933">
    <property type="protein sequence ID" value="AIS32246.1"/>
    <property type="molecule type" value="Genomic_DNA"/>
</dbReference>
<sequence length="141" mass="15025">MDRKIVLVIVAAIVIIAGVAYVMATQNSSVPNLTVNNSTDGTINVVKTTTKATLHNESSHTTNNHVKTNDTSKVKISAAQAQKIAVNAIKDDFGETYVAGTPTLYTVKGTPWWHVPLNQADGTYVGSLDVNAITGETNGQW</sequence>
<reference evidence="3" key="3">
    <citation type="submission" date="2020-10" db="EMBL/GenBank/DDBJ databases">
        <title>Dehalococcoides mccartyi of a TCE/Cr reducing biochatode.</title>
        <authorList>
            <person name="Matturro B."/>
        </authorList>
    </citation>
    <scope>NUCLEOTIDE SEQUENCE</scope>
    <source>
        <strain evidence="3">Bin2</strain>
    </source>
</reference>
<reference evidence="1 4" key="1">
    <citation type="submission" date="2013-12" db="EMBL/GenBank/DDBJ databases">
        <title>The complete genome sequence of Methanobacterium sp. BRM9.</title>
        <authorList>
            <consortium name="Pastoral Greenhouse Gas Research Consortium"/>
            <person name="Kelly W.J."/>
            <person name="Leahy S.C."/>
            <person name="Perry R."/>
            <person name="Li D."/>
            <person name="Altermann E."/>
            <person name="Lambie S.C."/>
            <person name="Attwood G.T."/>
        </authorList>
    </citation>
    <scope>NUCLEOTIDE SEQUENCE [LARGE SCALE GENOMIC DNA]</scope>
    <source>
        <strain evidence="1 4">BRM9</strain>
    </source>
</reference>
<reference evidence="2" key="2">
    <citation type="submission" date="2014-08" db="EMBL/GenBank/DDBJ databases">
        <authorList>
            <person name="Wibberg D."/>
        </authorList>
    </citation>
    <scope>NUCLEOTIDE SEQUENCE</scope>
</reference>
<dbReference type="PATRIC" id="fig|2162.9.peg.2198"/>
<evidence type="ECO:0000313" key="4">
    <source>
        <dbReference type="Proteomes" id="UP000029661"/>
    </source>
</evidence>
<evidence type="ECO:0008006" key="5">
    <source>
        <dbReference type="Google" id="ProtNLM"/>
    </source>
</evidence>
<dbReference type="EMBL" id="JADIIL010000016">
    <property type="protein sequence ID" value="MBF4474650.1"/>
    <property type="molecule type" value="Genomic_DNA"/>
</dbReference>
<dbReference type="EMBL" id="LN515531">
    <property type="protein sequence ID" value="CEA14454.1"/>
    <property type="molecule type" value="Genomic_DNA"/>
</dbReference>